<proteinExistence type="predicted"/>
<dbReference type="Proteomes" id="UP001152523">
    <property type="component" value="Unassembled WGS sequence"/>
</dbReference>
<comment type="caution">
    <text evidence="3">The sequence shown here is derived from an EMBL/GenBank/DDBJ whole genome shotgun (WGS) entry which is preliminary data.</text>
</comment>
<feature type="region of interest" description="Disordered" evidence="1">
    <location>
        <begin position="102"/>
        <end position="130"/>
    </location>
</feature>
<keyword evidence="4" id="KW-1185">Reference proteome</keyword>
<feature type="domain" description="DUF659" evidence="2">
    <location>
        <begin position="191"/>
        <end position="352"/>
    </location>
</feature>
<evidence type="ECO:0000256" key="1">
    <source>
        <dbReference type="SAM" id="MobiDB-lite"/>
    </source>
</evidence>
<protein>
    <recommendedName>
        <fullName evidence="2">DUF659 domain-containing protein</fullName>
    </recommendedName>
</protein>
<dbReference type="Pfam" id="PF04937">
    <property type="entry name" value="DUF659"/>
    <property type="match status" value="1"/>
</dbReference>
<evidence type="ECO:0000313" key="4">
    <source>
        <dbReference type="Proteomes" id="UP001152523"/>
    </source>
</evidence>
<dbReference type="AlphaFoldDB" id="A0AAV0EZI7"/>
<dbReference type="InterPro" id="IPR007021">
    <property type="entry name" value="DUF659"/>
</dbReference>
<reference evidence="3" key="1">
    <citation type="submission" date="2022-07" db="EMBL/GenBank/DDBJ databases">
        <authorList>
            <person name="Macas J."/>
            <person name="Novak P."/>
            <person name="Neumann P."/>
        </authorList>
    </citation>
    <scope>NUCLEOTIDE SEQUENCE</scope>
</reference>
<sequence length="522" mass="59407">MNPSNNAGASRRASLNNKNEDEHPLWKYVTKYDKGERVNVGGNATWICHFCNQEKQGSYTRVRGHLLRISGKGINACPKVSRDNIIEMNKCEDEASIAIQSSQPKTVSLPTHGSSSSIQEPTSSSSVNKRKRVNDSVIGRAFDMHTRDQLDAHIGRMFFTGGLPFNLARNPYYVSAFTFAANHSLGGYIPPGYNKLRTTLLQQEKAHVQQLLEPIKSTWVEKGVSIVSDGWGDPQRRPLINFMVVSEAGPMFNRACDCSGEIKDKEFIAALMKEVIDEVGHEKVVQIVTDNAGNCKGAGAIIEGIFPHIYWTPCVVHTLNLALKNICAAKNLESNQETYEECHWITEVYGDAVHIKNYIMNHSMRLAMYNHFSPLKLLSVAETRFASVVVVLKRFKLIKRSLEAMVLSEQWIQYRDDKQGNARFVRDKVLDESWWAQVDYIIAFTAPMYDMIRTCDTNKPTLHLVCDLWDTMIHEVRTIIYRHEDKSFNEESPFFNVVHHILLDRRGKTEKVLLPSIVWHIH</sequence>
<evidence type="ECO:0000313" key="3">
    <source>
        <dbReference type="EMBL" id="CAH9128684.1"/>
    </source>
</evidence>
<feature type="compositionally biased region" description="Polar residues" evidence="1">
    <location>
        <begin position="102"/>
        <end position="113"/>
    </location>
</feature>
<evidence type="ECO:0000259" key="2">
    <source>
        <dbReference type="Pfam" id="PF04937"/>
    </source>
</evidence>
<dbReference type="PANTHER" id="PTHR32166:SF81">
    <property type="entry name" value="OS06G0658400 PROTEIN"/>
    <property type="match status" value="1"/>
</dbReference>
<gene>
    <name evidence="3" type="ORF">CEPIT_LOCUS29265</name>
</gene>
<accession>A0AAV0EZI7</accession>
<dbReference type="SUPFAM" id="SSF53098">
    <property type="entry name" value="Ribonuclease H-like"/>
    <property type="match status" value="1"/>
</dbReference>
<name>A0AAV0EZI7_9ASTE</name>
<dbReference type="EMBL" id="CAMAPF010000951">
    <property type="protein sequence ID" value="CAH9128684.1"/>
    <property type="molecule type" value="Genomic_DNA"/>
</dbReference>
<dbReference type="PANTHER" id="PTHR32166">
    <property type="entry name" value="OSJNBA0013A04.12 PROTEIN"/>
    <property type="match status" value="1"/>
</dbReference>
<feature type="compositionally biased region" description="Low complexity" evidence="1">
    <location>
        <begin position="114"/>
        <end position="126"/>
    </location>
</feature>
<organism evidence="3 4">
    <name type="scientific">Cuscuta epithymum</name>
    <dbReference type="NCBI Taxonomy" id="186058"/>
    <lineage>
        <taxon>Eukaryota</taxon>
        <taxon>Viridiplantae</taxon>
        <taxon>Streptophyta</taxon>
        <taxon>Embryophyta</taxon>
        <taxon>Tracheophyta</taxon>
        <taxon>Spermatophyta</taxon>
        <taxon>Magnoliopsida</taxon>
        <taxon>eudicotyledons</taxon>
        <taxon>Gunneridae</taxon>
        <taxon>Pentapetalae</taxon>
        <taxon>asterids</taxon>
        <taxon>lamiids</taxon>
        <taxon>Solanales</taxon>
        <taxon>Convolvulaceae</taxon>
        <taxon>Cuscuteae</taxon>
        <taxon>Cuscuta</taxon>
        <taxon>Cuscuta subgen. Cuscuta</taxon>
    </lineage>
</organism>
<dbReference type="InterPro" id="IPR012337">
    <property type="entry name" value="RNaseH-like_sf"/>
</dbReference>